<proteinExistence type="predicted"/>
<evidence type="ECO:0000313" key="1">
    <source>
        <dbReference type="EMBL" id="AXX90051.1"/>
    </source>
</evidence>
<accession>A0AAD0SQY3</accession>
<dbReference type="EMBL" id="CP032100">
    <property type="protein sequence ID" value="AXX90051.1"/>
    <property type="molecule type" value="Genomic_DNA"/>
</dbReference>
<gene>
    <name evidence="1" type="primary">lptC</name>
    <name evidence="1" type="ORF">ASUIS_1572</name>
</gene>
<dbReference type="KEGG" id="asui:ASUIS_1572"/>
<reference evidence="1 2" key="1">
    <citation type="submission" date="2018-08" db="EMBL/GenBank/DDBJ databases">
        <title>Complete genome of the Arcobacter suis type strain LMG 26152.</title>
        <authorList>
            <person name="Miller W.G."/>
            <person name="Yee E."/>
            <person name="Bono J.L."/>
        </authorList>
    </citation>
    <scope>NUCLEOTIDE SEQUENCE [LARGE SCALE GENOMIC DNA]</scope>
    <source>
        <strain evidence="1 2">CECT 7833</strain>
    </source>
</reference>
<dbReference type="RefSeq" id="WP_118886572.1">
    <property type="nucleotide sequence ID" value="NZ_CP032100.1"/>
</dbReference>
<protein>
    <submittedName>
        <fullName evidence="1">Lipooligosaccharide transport system, periplasmic component LptC</fullName>
    </submittedName>
</protein>
<dbReference type="Proteomes" id="UP000263040">
    <property type="component" value="Chromosome"/>
</dbReference>
<organism evidence="1 2">
    <name type="scientific">Arcobacter suis CECT 7833</name>
    <dbReference type="NCBI Taxonomy" id="663365"/>
    <lineage>
        <taxon>Bacteria</taxon>
        <taxon>Pseudomonadati</taxon>
        <taxon>Campylobacterota</taxon>
        <taxon>Epsilonproteobacteria</taxon>
        <taxon>Campylobacterales</taxon>
        <taxon>Arcobacteraceae</taxon>
        <taxon>Arcobacter</taxon>
    </lineage>
</organism>
<dbReference type="AlphaFoldDB" id="A0AAD0SQY3"/>
<sequence length="177" mass="20752">MAIKLFTFLLLIISLGAYFIPVENMKKNIVDKDAPLVIFESPFMYTINEENINRVIYATHAIKYENRDEMYNADILLKNLDKTQDFKTEKLKADLIVKKGDNYTLTDNVKYRRDDFITLNTNELFYDDITRIATNTKPFDAVYNKHSLKGDTVYLDINKSFIKAKNTHFEIDVNKKN</sequence>
<evidence type="ECO:0000313" key="2">
    <source>
        <dbReference type="Proteomes" id="UP000263040"/>
    </source>
</evidence>
<keyword evidence="2" id="KW-1185">Reference proteome</keyword>
<name>A0AAD0SQY3_9BACT</name>